<evidence type="ECO:0000313" key="3">
    <source>
        <dbReference type="Proteomes" id="UP001322138"/>
    </source>
</evidence>
<dbReference type="GeneID" id="87891832"/>
<name>A0ABR0FG88_9PEZI</name>
<protein>
    <submittedName>
        <fullName evidence="2">Uncharacterized protein</fullName>
    </submittedName>
</protein>
<sequence length="176" mass="19268">MADMNVIHTYLAVTTDVPDQCQEMASKDEEGIARLLSSRQPPPTYLIKHINALETLALLDVLSRSKHFLHLHIAQDGQPTGRNRGSPFLPPPPQNNPLPRSNPDDWPLWNIDLRMLALDVNLTDYLSGNDPDKGGDGQPVGRTQVTVRAWRDWARGGGARGSPGEGTALPGSVRLP</sequence>
<reference evidence="2 3" key="1">
    <citation type="journal article" date="2023" name="bioRxiv">
        <title>High-quality genome assemblies of four members of thePodospora anserinaspecies complex.</title>
        <authorList>
            <person name="Ament-Velasquez S.L."/>
            <person name="Vogan A.A."/>
            <person name="Wallerman O."/>
            <person name="Hartmann F."/>
            <person name="Gautier V."/>
            <person name="Silar P."/>
            <person name="Giraud T."/>
            <person name="Johannesson H."/>
        </authorList>
    </citation>
    <scope>NUCLEOTIDE SEQUENCE [LARGE SCALE GENOMIC DNA]</scope>
    <source>
        <strain evidence="2 3">CBS 112042</strain>
    </source>
</reference>
<evidence type="ECO:0000256" key="1">
    <source>
        <dbReference type="SAM" id="MobiDB-lite"/>
    </source>
</evidence>
<evidence type="ECO:0000313" key="2">
    <source>
        <dbReference type="EMBL" id="KAK4642971.1"/>
    </source>
</evidence>
<dbReference type="Proteomes" id="UP001322138">
    <property type="component" value="Unassembled WGS sequence"/>
</dbReference>
<dbReference type="EMBL" id="JAFFGZ010000006">
    <property type="protein sequence ID" value="KAK4642971.1"/>
    <property type="molecule type" value="Genomic_DNA"/>
</dbReference>
<dbReference type="RefSeq" id="XP_062731947.1">
    <property type="nucleotide sequence ID" value="XM_062872604.1"/>
</dbReference>
<feature type="region of interest" description="Disordered" evidence="1">
    <location>
        <begin position="153"/>
        <end position="176"/>
    </location>
</feature>
<gene>
    <name evidence="2" type="ORF">QC761_0063000</name>
</gene>
<proteinExistence type="predicted"/>
<accession>A0ABR0FG88</accession>
<comment type="caution">
    <text evidence="2">The sequence shown here is derived from an EMBL/GenBank/DDBJ whole genome shotgun (WGS) entry which is preliminary data.</text>
</comment>
<organism evidence="2 3">
    <name type="scientific">Podospora bellae-mahoneyi</name>
    <dbReference type="NCBI Taxonomy" id="2093777"/>
    <lineage>
        <taxon>Eukaryota</taxon>
        <taxon>Fungi</taxon>
        <taxon>Dikarya</taxon>
        <taxon>Ascomycota</taxon>
        <taxon>Pezizomycotina</taxon>
        <taxon>Sordariomycetes</taxon>
        <taxon>Sordariomycetidae</taxon>
        <taxon>Sordariales</taxon>
        <taxon>Podosporaceae</taxon>
        <taxon>Podospora</taxon>
    </lineage>
</organism>
<keyword evidence="3" id="KW-1185">Reference proteome</keyword>
<feature type="region of interest" description="Disordered" evidence="1">
    <location>
        <begin position="74"/>
        <end position="103"/>
    </location>
</feature>
<feature type="compositionally biased region" description="Gly residues" evidence="1">
    <location>
        <begin position="155"/>
        <end position="164"/>
    </location>
</feature>